<gene>
    <name evidence="5" type="ORF">BSL78_25801</name>
</gene>
<dbReference type="GO" id="GO:0006261">
    <property type="term" value="P:DNA-templated DNA replication"/>
    <property type="evidence" value="ECO:0007669"/>
    <property type="project" value="TreeGrafter"/>
</dbReference>
<name>A0A2G8JNL4_STIJA</name>
<comment type="caution">
    <text evidence="5">The sequence shown here is derived from an EMBL/GenBank/DDBJ whole genome shotgun (WGS) entry which is preliminary data.</text>
</comment>
<evidence type="ECO:0000256" key="4">
    <source>
        <dbReference type="SAM" id="MobiDB-lite"/>
    </source>
</evidence>
<dbReference type="GO" id="GO:0005656">
    <property type="term" value="C:nuclear pre-replicative complex"/>
    <property type="evidence" value="ECO:0007669"/>
    <property type="project" value="TreeGrafter"/>
</dbReference>
<keyword evidence="1 3" id="KW-0853">WD repeat</keyword>
<dbReference type="SMART" id="SM00320">
    <property type="entry name" value="WD40"/>
    <property type="match status" value="1"/>
</dbReference>
<dbReference type="PROSITE" id="PS50294">
    <property type="entry name" value="WD_REPEATS_REGION"/>
    <property type="match status" value="1"/>
</dbReference>
<dbReference type="OrthoDB" id="756370at2759"/>
<evidence type="ECO:0000313" key="5">
    <source>
        <dbReference type="EMBL" id="PIK37361.1"/>
    </source>
</evidence>
<evidence type="ECO:0000313" key="6">
    <source>
        <dbReference type="Proteomes" id="UP000230750"/>
    </source>
</evidence>
<accession>A0A2G8JNL4</accession>
<dbReference type="STRING" id="307972.A0A2G8JNL4"/>
<dbReference type="Gene3D" id="2.130.10.10">
    <property type="entry name" value="YVTN repeat-like/Quinoprotein amine dehydrogenase"/>
    <property type="match status" value="1"/>
</dbReference>
<evidence type="ECO:0000256" key="1">
    <source>
        <dbReference type="ARBA" id="ARBA00022574"/>
    </source>
</evidence>
<dbReference type="Proteomes" id="UP000230750">
    <property type="component" value="Unassembled WGS sequence"/>
</dbReference>
<protein>
    <submittedName>
        <fullName evidence="5">Putative WD repeat-containing protein 18</fullName>
    </submittedName>
</protein>
<sequence length="123" mass="13585">MDILGNHVTCTSGMSENRDRPKGASGHRVTSSLVYGENEKLKKVTGQQRLVEDHENTYKGHSKAVTCLSTSMDGSMLLSGSEDSTARIWHITSRQCIRTVLHKGMLRYLGSLCKEILLSSFKG</sequence>
<dbReference type="GO" id="GO:0006364">
    <property type="term" value="P:rRNA processing"/>
    <property type="evidence" value="ECO:0007669"/>
    <property type="project" value="TreeGrafter"/>
</dbReference>
<proteinExistence type="predicted"/>
<organism evidence="5 6">
    <name type="scientific">Stichopus japonicus</name>
    <name type="common">Sea cucumber</name>
    <dbReference type="NCBI Taxonomy" id="307972"/>
    <lineage>
        <taxon>Eukaryota</taxon>
        <taxon>Metazoa</taxon>
        <taxon>Echinodermata</taxon>
        <taxon>Eleutherozoa</taxon>
        <taxon>Echinozoa</taxon>
        <taxon>Holothuroidea</taxon>
        <taxon>Aspidochirotacea</taxon>
        <taxon>Aspidochirotida</taxon>
        <taxon>Stichopodidae</taxon>
        <taxon>Apostichopus</taxon>
    </lineage>
</organism>
<dbReference type="GO" id="GO:0120330">
    <property type="term" value="C:rixosome complex"/>
    <property type="evidence" value="ECO:0007669"/>
    <property type="project" value="TreeGrafter"/>
</dbReference>
<reference evidence="5 6" key="1">
    <citation type="journal article" date="2017" name="PLoS Biol.">
        <title>The sea cucumber genome provides insights into morphological evolution and visceral regeneration.</title>
        <authorList>
            <person name="Zhang X."/>
            <person name="Sun L."/>
            <person name="Yuan J."/>
            <person name="Sun Y."/>
            <person name="Gao Y."/>
            <person name="Zhang L."/>
            <person name="Li S."/>
            <person name="Dai H."/>
            <person name="Hamel J.F."/>
            <person name="Liu C."/>
            <person name="Yu Y."/>
            <person name="Liu S."/>
            <person name="Lin W."/>
            <person name="Guo K."/>
            <person name="Jin S."/>
            <person name="Xu P."/>
            <person name="Storey K.B."/>
            <person name="Huan P."/>
            <person name="Zhang T."/>
            <person name="Zhou Y."/>
            <person name="Zhang J."/>
            <person name="Lin C."/>
            <person name="Li X."/>
            <person name="Xing L."/>
            <person name="Huo D."/>
            <person name="Sun M."/>
            <person name="Wang L."/>
            <person name="Mercier A."/>
            <person name="Li F."/>
            <person name="Yang H."/>
            <person name="Xiang J."/>
        </authorList>
    </citation>
    <scope>NUCLEOTIDE SEQUENCE [LARGE SCALE GENOMIC DNA]</scope>
    <source>
        <strain evidence="5">Shaxun</strain>
        <tissue evidence="5">Muscle</tissue>
    </source>
</reference>
<dbReference type="InterPro" id="IPR036322">
    <property type="entry name" value="WD40_repeat_dom_sf"/>
</dbReference>
<feature type="region of interest" description="Disordered" evidence="4">
    <location>
        <begin position="1"/>
        <end position="31"/>
    </location>
</feature>
<dbReference type="PROSITE" id="PS50082">
    <property type="entry name" value="WD_REPEATS_2"/>
    <property type="match status" value="1"/>
</dbReference>
<dbReference type="InterPro" id="IPR001680">
    <property type="entry name" value="WD40_rpt"/>
</dbReference>
<feature type="repeat" description="WD" evidence="3">
    <location>
        <begin position="58"/>
        <end position="99"/>
    </location>
</feature>
<keyword evidence="6" id="KW-1185">Reference proteome</keyword>
<dbReference type="PANTHER" id="PTHR18763">
    <property type="entry name" value="WD-REPEAT PROTEIN 18"/>
    <property type="match status" value="1"/>
</dbReference>
<keyword evidence="2" id="KW-0677">Repeat</keyword>
<dbReference type="InterPro" id="IPR045227">
    <property type="entry name" value="WDR18/Ipi3/RID3"/>
</dbReference>
<evidence type="ECO:0000256" key="2">
    <source>
        <dbReference type="ARBA" id="ARBA00022737"/>
    </source>
</evidence>
<dbReference type="PANTHER" id="PTHR18763:SF0">
    <property type="entry name" value="WD REPEAT-CONTAINING PROTEIN 18"/>
    <property type="match status" value="1"/>
</dbReference>
<dbReference type="EMBL" id="MRZV01001514">
    <property type="protein sequence ID" value="PIK37361.1"/>
    <property type="molecule type" value="Genomic_DNA"/>
</dbReference>
<dbReference type="InterPro" id="IPR015943">
    <property type="entry name" value="WD40/YVTN_repeat-like_dom_sf"/>
</dbReference>
<dbReference type="AlphaFoldDB" id="A0A2G8JNL4"/>
<evidence type="ECO:0000256" key="3">
    <source>
        <dbReference type="PROSITE-ProRule" id="PRU00221"/>
    </source>
</evidence>
<dbReference type="Pfam" id="PF00400">
    <property type="entry name" value="WD40"/>
    <property type="match status" value="1"/>
</dbReference>
<dbReference type="SUPFAM" id="SSF50978">
    <property type="entry name" value="WD40 repeat-like"/>
    <property type="match status" value="1"/>
</dbReference>